<evidence type="ECO:0000256" key="1">
    <source>
        <dbReference type="SAM" id="Coils"/>
    </source>
</evidence>
<feature type="transmembrane region" description="Helical" evidence="3">
    <location>
        <begin position="959"/>
        <end position="979"/>
    </location>
</feature>
<feature type="compositionally biased region" description="Basic and acidic residues" evidence="2">
    <location>
        <begin position="569"/>
        <end position="583"/>
    </location>
</feature>
<feature type="region of interest" description="Disordered" evidence="2">
    <location>
        <begin position="162"/>
        <end position="184"/>
    </location>
</feature>
<dbReference type="STRING" id="154538.A0A1M2W823"/>
<feature type="transmembrane region" description="Helical" evidence="3">
    <location>
        <begin position="934"/>
        <end position="954"/>
    </location>
</feature>
<evidence type="ECO:0000313" key="4">
    <source>
        <dbReference type="EMBL" id="OJT15922.1"/>
    </source>
</evidence>
<feature type="compositionally biased region" description="Low complexity" evidence="2">
    <location>
        <begin position="412"/>
        <end position="423"/>
    </location>
</feature>
<dbReference type="Proteomes" id="UP000184267">
    <property type="component" value="Unassembled WGS sequence"/>
</dbReference>
<feature type="compositionally biased region" description="Polar residues" evidence="2">
    <location>
        <begin position="586"/>
        <end position="603"/>
    </location>
</feature>
<keyword evidence="3" id="KW-0472">Membrane</keyword>
<dbReference type="EMBL" id="MNAD01000080">
    <property type="protein sequence ID" value="OJT15922.1"/>
    <property type="molecule type" value="Genomic_DNA"/>
</dbReference>
<comment type="caution">
    <text evidence="4">The sequence shown here is derived from an EMBL/GenBank/DDBJ whole genome shotgun (WGS) entry which is preliminary data.</text>
</comment>
<organism evidence="4 5">
    <name type="scientific">Trametes pubescens</name>
    <name type="common">White-rot fungus</name>
    <dbReference type="NCBI Taxonomy" id="154538"/>
    <lineage>
        <taxon>Eukaryota</taxon>
        <taxon>Fungi</taxon>
        <taxon>Dikarya</taxon>
        <taxon>Basidiomycota</taxon>
        <taxon>Agaricomycotina</taxon>
        <taxon>Agaricomycetes</taxon>
        <taxon>Polyporales</taxon>
        <taxon>Polyporaceae</taxon>
        <taxon>Trametes</taxon>
    </lineage>
</organism>
<feature type="compositionally biased region" description="Polar residues" evidence="2">
    <location>
        <begin position="545"/>
        <end position="557"/>
    </location>
</feature>
<feature type="compositionally biased region" description="Polar residues" evidence="2">
    <location>
        <begin position="1"/>
        <end position="11"/>
    </location>
</feature>
<feature type="compositionally biased region" description="Polar residues" evidence="2">
    <location>
        <begin position="480"/>
        <end position="496"/>
    </location>
</feature>
<feature type="region of interest" description="Disordered" evidence="2">
    <location>
        <begin position="396"/>
        <end position="621"/>
    </location>
</feature>
<keyword evidence="5" id="KW-1185">Reference proteome</keyword>
<evidence type="ECO:0000256" key="3">
    <source>
        <dbReference type="SAM" id="Phobius"/>
    </source>
</evidence>
<feature type="region of interest" description="Disordered" evidence="2">
    <location>
        <begin position="1"/>
        <end position="67"/>
    </location>
</feature>
<feature type="region of interest" description="Disordered" evidence="2">
    <location>
        <begin position="223"/>
        <end position="245"/>
    </location>
</feature>
<keyword evidence="3" id="KW-0812">Transmembrane</keyword>
<feature type="transmembrane region" description="Helical" evidence="3">
    <location>
        <begin position="902"/>
        <end position="922"/>
    </location>
</feature>
<reference evidence="4 5" key="1">
    <citation type="submission" date="2016-10" db="EMBL/GenBank/DDBJ databases">
        <title>Genome sequence of the basidiomycete white-rot fungus Trametes pubescens.</title>
        <authorList>
            <person name="Makela M.R."/>
            <person name="Granchi Z."/>
            <person name="Peng M."/>
            <person name="De Vries R.P."/>
            <person name="Grigoriev I."/>
            <person name="Riley R."/>
            <person name="Hilden K."/>
        </authorList>
    </citation>
    <scope>NUCLEOTIDE SEQUENCE [LARGE SCALE GENOMIC DNA]</scope>
    <source>
        <strain evidence="4 5">FBCC735</strain>
    </source>
</reference>
<feature type="compositionally biased region" description="Basic residues" evidence="2">
    <location>
        <begin position="497"/>
        <end position="510"/>
    </location>
</feature>
<proteinExistence type="predicted"/>
<dbReference type="AlphaFoldDB" id="A0A1M2W823"/>
<keyword evidence="3" id="KW-1133">Transmembrane helix</keyword>
<dbReference type="OrthoDB" id="3190515at2759"/>
<protein>
    <submittedName>
        <fullName evidence="4">Uncharacterized protein</fullName>
    </submittedName>
</protein>
<keyword evidence="1" id="KW-0175">Coiled coil</keyword>
<gene>
    <name evidence="4" type="ORF">TRAPUB_13867</name>
</gene>
<evidence type="ECO:0000256" key="2">
    <source>
        <dbReference type="SAM" id="MobiDB-lite"/>
    </source>
</evidence>
<accession>A0A1M2W823</accession>
<dbReference type="OMA" id="ALIMEEY"/>
<sequence>MAEAGPSTSSIDRPVTPPSPPRRPSRIRFPADQTQADSRQYGSFQTLGLGPPPILASSRNGNNDGSLIFKLDDKRRRVRSVDGVDGLEQPRAKDGHIGSSLSRRTVSLSRRGDQRDKFVKAVGNGLTEAFSNEYDLSREDPAILEDVQRAMRLKARREARLRSLQSSPAQGEYRGSPDIASLSSVSATSSPLRGQGITAHAFPRQTELPGDSEVDFSPSVGTAPLHPVPSSSNGGATLDWAIPPPEDARERRWSISITKRKGKEAPLASKDLVEKQESIYADKLQQIRSRAKAHTLRKASITSDQLERKYQALLPRGKNPGANLHDVTRWYRKQDDTVKATLDKMEPSTWMKHLWDKYGAPKAGNSAWSPTALVMEEYVKSHASPHTMSTIPEDEVVLPASPGTPSFTDARSPSTSTYSWTSPRNSLEPAISRKRSSYDAQVSFEPLVESGRESVGPRSRHSSEGFSRNWRSPATGVDSARSSLYSLISKGASPNSSRKHLRGFGRRLGRRSSDDNLSSARNSASEGHSASDDGHYGHQKMATIRPNSRPTSLNLQSGDERSPFPTDGMDAKPSEQDTLRADEPPTATQSTTIFSSAPGQTPAPNEDVPAQTRLPRRRYRTSLPSSRDIFVREREKQRRAADEHKEREEYEIKAQVLEDTISQNYRIRHLLQRVTTSAREYDSVQSVLSGLLKIPYPKIPSEVMDAFVHDPAAVTGATRRVKGWEAVEDIHARIQRQRETLKSFLHAHDIDCDPAECTGNVFDDQIAAAMRALEQLGAQREALAQKAEEVTSLLKRVKAVHATVKKDYNDTLAHTSLVYPELSQLAALEENYRNHYQQFWDFGLDALTLLLDTVTPFWRNYGKVIGEDVQDFLIIPWYRNEFTGEPKRYPIQRFPRRSFRHWVGLLFLSFLSVAITFLQVRFAASLTMASNLPWITNAGLWWIAMPVYIIGLLIQWCAVLLECCILLAQSGVVIWWMGWTVNLFT</sequence>
<evidence type="ECO:0000313" key="5">
    <source>
        <dbReference type="Proteomes" id="UP000184267"/>
    </source>
</evidence>
<feature type="compositionally biased region" description="Polar residues" evidence="2">
    <location>
        <begin position="32"/>
        <end position="46"/>
    </location>
</feature>
<feature type="coiled-coil region" evidence="1">
    <location>
        <begin position="766"/>
        <end position="793"/>
    </location>
</feature>
<name>A0A1M2W823_TRAPU</name>